<dbReference type="EMBL" id="JABSNP010000004">
    <property type="protein sequence ID" value="NRT18330.1"/>
    <property type="molecule type" value="Genomic_DNA"/>
</dbReference>
<feature type="signal peptide" evidence="1">
    <location>
        <begin position="1"/>
        <end position="31"/>
    </location>
</feature>
<reference evidence="2 3" key="1">
    <citation type="submission" date="2020-05" db="EMBL/GenBank/DDBJ databases">
        <title>Genomic Encyclopedia of Type Strains, Phase IV (KMG-V): Genome sequencing to study the core and pangenomes of soil and plant-associated prokaryotes.</title>
        <authorList>
            <person name="Whitman W."/>
        </authorList>
    </citation>
    <scope>NUCLEOTIDE SEQUENCE [LARGE SCALE GENOMIC DNA]</scope>
    <source>
        <strain evidence="2 3">9A</strain>
    </source>
</reference>
<comment type="caution">
    <text evidence="2">The sequence shown here is derived from an EMBL/GenBank/DDBJ whole genome shotgun (WGS) entry which is preliminary data.</text>
</comment>
<evidence type="ECO:0000313" key="2">
    <source>
        <dbReference type="EMBL" id="NRT18330.1"/>
    </source>
</evidence>
<keyword evidence="1" id="KW-0732">Signal</keyword>
<accession>A0ABX2FMF7</accession>
<evidence type="ECO:0000313" key="3">
    <source>
        <dbReference type="Proteomes" id="UP000779507"/>
    </source>
</evidence>
<dbReference type="Proteomes" id="UP000779507">
    <property type="component" value="Unassembled WGS sequence"/>
</dbReference>
<name>A0ABX2FMF7_9BACT</name>
<protein>
    <recommendedName>
        <fullName evidence="4">T9SS type A sorting domain-containing protein</fullName>
    </recommendedName>
</protein>
<feature type="chain" id="PRO_5045382484" description="T9SS type A sorting domain-containing protein" evidence="1">
    <location>
        <begin position="32"/>
        <end position="755"/>
    </location>
</feature>
<evidence type="ECO:0000256" key="1">
    <source>
        <dbReference type="SAM" id="SignalP"/>
    </source>
</evidence>
<dbReference type="RefSeq" id="WP_173809079.1">
    <property type="nucleotide sequence ID" value="NZ_JABSNP010000004.1"/>
</dbReference>
<evidence type="ECO:0008006" key="4">
    <source>
        <dbReference type="Google" id="ProtNLM"/>
    </source>
</evidence>
<proteinExistence type="predicted"/>
<organism evidence="2 3">
    <name type="scientific">Hymenobacter caeli</name>
    <dbReference type="NCBI Taxonomy" id="2735894"/>
    <lineage>
        <taxon>Bacteria</taxon>
        <taxon>Pseudomonadati</taxon>
        <taxon>Bacteroidota</taxon>
        <taxon>Cytophagia</taxon>
        <taxon>Cytophagales</taxon>
        <taxon>Hymenobacteraceae</taxon>
        <taxon>Hymenobacter</taxon>
    </lineage>
</organism>
<keyword evidence="3" id="KW-1185">Reference proteome</keyword>
<gene>
    <name evidence="2" type="ORF">HNP98_001147</name>
</gene>
<sequence>MYYSNSTSAFTRQRLVCVLVLLLASATHAWASAFYSNNVVGQSNSSLPLNNVLGLLSTSSVVNANNAADADLSNYATLVNGLVTNPFLRLGLSGAGQPGDRAGVLLAPVKAVLGVTSLNLAGGVIITTYLGGTQQEAQVVSASVLAAALTQTNPSALEFIASKAFDQVQVAITGAGVGSDLRLYYAYSVSSLTRPTAKGLVSEFPAGTTDLTPYYSTAGTGTDGLSVCVNTGVTNPQNAVSNSPTDYAQFNSLVGVSCPSTLRVNLAGGTQVPAGYYAGFVVGGAGLLDASALSGLRLSTSLNGVPTGDSFTGVGVLELKLLPDGKQEISFPSTKPFNQVTISRASLLSVLDNLQLYYGFGVEPAAFTATTNVLSKFASPAGQYQVFTGGDAITAVPLNACGTVTINGDGSTSNCGVTNPQNAANSGTTSPAMIGQTVGLNTDTALRLNLNNPDPTGTNPAGAAGSRAGMVVGMGSGLLDASSLAKMTVSTYDKNGKLLESASGASLLSLDLLPNGRQEISFNTTQSFASVQLTAASGLALSSNLSIYNAFADNRGSGLPTIILPLPVVLTAFAGHRTATGADLNWATASEHNSSLFVVERRAGTTGEFQAVGQVAAAGTSTAPIRYQYADASAASLTASVLYYRLRQVDIDGTTAYSPVVALAAGALAQAAGSLQVYPNPAPASAAVSLRCDAATAGGTAIIYSELGQLVRQLPLPTEAGAALTLPTLPGGLYHVVVRDGAGHQVAAQRLVVAQ</sequence>